<evidence type="ECO:0008006" key="4">
    <source>
        <dbReference type="Google" id="ProtNLM"/>
    </source>
</evidence>
<dbReference type="InParanoid" id="A0A177C8P3"/>
<proteinExistence type="predicted"/>
<dbReference type="STRING" id="1460663.A0A177C8P3"/>
<sequence>MSSLHRLLLSLAWVTLGPLVGLVEAGQICGDIGTHNAAGTTYYMGNFFFRAPPTFALCADFCKKDFPRCKSFRYSYYSDADAQYCEFFPEFLETFFVSDNSQPYYYYDVDCAFPSYASTETVTQLTTATIALSTTTSVSVNTTTMTLLSTSTITMTTTDTVLATATRFATSTSTSTLLVPTPQRATALTTSTVLVPNTQRFTSTSTLVVPTVQRTTIVSTIIRPTTQTLTQIDLDHNINVYQRQREGSDIHIPDDYHGNQTDIRHTDDYKNCQILAKSLPSLGASNVILLC</sequence>
<dbReference type="OrthoDB" id="3695473at2759"/>
<feature type="signal peptide" evidence="1">
    <location>
        <begin position="1"/>
        <end position="25"/>
    </location>
</feature>
<reference evidence="2 3" key="1">
    <citation type="submission" date="2016-05" db="EMBL/GenBank/DDBJ databases">
        <title>Comparative analysis of secretome profiles of manganese(II)-oxidizing ascomycete fungi.</title>
        <authorList>
            <consortium name="DOE Joint Genome Institute"/>
            <person name="Zeiner C.A."/>
            <person name="Purvine S.O."/>
            <person name="Zink E.M."/>
            <person name="Wu S."/>
            <person name="Pasa-Tolic L."/>
            <person name="Chaput D.L."/>
            <person name="Haridas S."/>
            <person name="Grigoriev I.V."/>
            <person name="Santelli C.M."/>
            <person name="Hansel C.M."/>
        </authorList>
    </citation>
    <scope>NUCLEOTIDE SEQUENCE [LARGE SCALE GENOMIC DNA]</scope>
    <source>
        <strain evidence="2 3">AP3s5-JAC2a</strain>
    </source>
</reference>
<evidence type="ECO:0000313" key="3">
    <source>
        <dbReference type="Proteomes" id="UP000077069"/>
    </source>
</evidence>
<keyword evidence="3" id="KW-1185">Reference proteome</keyword>
<dbReference type="EMBL" id="KV441555">
    <property type="protein sequence ID" value="OAG03232.1"/>
    <property type="molecule type" value="Genomic_DNA"/>
</dbReference>
<organism evidence="2 3">
    <name type="scientific">Paraphaeosphaeria sporulosa</name>
    <dbReference type="NCBI Taxonomy" id="1460663"/>
    <lineage>
        <taxon>Eukaryota</taxon>
        <taxon>Fungi</taxon>
        <taxon>Dikarya</taxon>
        <taxon>Ascomycota</taxon>
        <taxon>Pezizomycotina</taxon>
        <taxon>Dothideomycetes</taxon>
        <taxon>Pleosporomycetidae</taxon>
        <taxon>Pleosporales</taxon>
        <taxon>Massarineae</taxon>
        <taxon>Didymosphaeriaceae</taxon>
        <taxon>Paraphaeosphaeria</taxon>
    </lineage>
</organism>
<evidence type="ECO:0000313" key="2">
    <source>
        <dbReference type="EMBL" id="OAG03232.1"/>
    </source>
</evidence>
<protein>
    <recommendedName>
        <fullName evidence="4">Apple domain-containing protein</fullName>
    </recommendedName>
</protein>
<gene>
    <name evidence="2" type="ORF">CC84DRAFT_1220114</name>
</gene>
<evidence type="ECO:0000256" key="1">
    <source>
        <dbReference type="SAM" id="SignalP"/>
    </source>
</evidence>
<dbReference type="RefSeq" id="XP_018033597.1">
    <property type="nucleotide sequence ID" value="XM_018183137.1"/>
</dbReference>
<name>A0A177C8P3_9PLEO</name>
<dbReference type="Proteomes" id="UP000077069">
    <property type="component" value="Unassembled WGS sequence"/>
</dbReference>
<accession>A0A177C8P3</accession>
<feature type="chain" id="PRO_5008057832" description="Apple domain-containing protein" evidence="1">
    <location>
        <begin position="26"/>
        <end position="291"/>
    </location>
</feature>
<dbReference type="GeneID" id="28766623"/>
<dbReference type="AlphaFoldDB" id="A0A177C8P3"/>
<keyword evidence="1" id="KW-0732">Signal</keyword>